<dbReference type="Pfam" id="PF13649">
    <property type="entry name" value="Methyltransf_25"/>
    <property type="match status" value="1"/>
</dbReference>
<dbReference type="PANTHER" id="PTHR43861:SF1">
    <property type="entry name" value="TRANS-ACONITATE 2-METHYLTRANSFERASE"/>
    <property type="match status" value="1"/>
</dbReference>
<evidence type="ECO:0000259" key="3">
    <source>
        <dbReference type="Pfam" id="PF13649"/>
    </source>
</evidence>
<dbReference type="InterPro" id="IPR041698">
    <property type="entry name" value="Methyltransf_25"/>
</dbReference>
<dbReference type="GO" id="GO:0032259">
    <property type="term" value="P:methylation"/>
    <property type="evidence" value="ECO:0007669"/>
    <property type="project" value="UniProtKB-KW"/>
</dbReference>
<feature type="domain" description="Methyltransferase" evidence="3">
    <location>
        <begin position="61"/>
        <end position="152"/>
    </location>
</feature>
<proteinExistence type="predicted"/>
<dbReference type="AlphaFoldDB" id="A0A3M0CQW6"/>
<protein>
    <submittedName>
        <fullName evidence="4">Methyltransferase family protein</fullName>
    </submittedName>
</protein>
<dbReference type="PANTHER" id="PTHR43861">
    <property type="entry name" value="TRANS-ACONITATE 2-METHYLTRANSFERASE-RELATED"/>
    <property type="match status" value="1"/>
</dbReference>
<keyword evidence="5" id="KW-1185">Reference proteome</keyword>
<keyword evidence="1 4" id="KW-0489">Methyltransferase</keyword>
<dbReference type="RefSeq" id="WP_170163559.1">
    <property type="nucleotide sequence ID" value="NZ_REFR01000009.1"/>
</dbReference>
<keyword evidence="2 4" id="KW-0808">Transferase</keyword>
<sequence>MMDSPLNTRPEERDTAPALAYFSDPDRLRIYDRFQSIFLAPGRLAYMELALAKFDRPPASVLEIGCGRGDLLLLLADRFPDARLTGIDTSRDMTEAAADRLGGRAEILHTDVEGLGADIPEIDLVLGYSTFRFWRAPARELKRLETRLRPGGLGYLTDLRRDIDPDLLKQLTQKVSDTSFQALFLAQVRSAYSAAEARAIFADAGIGAGGVKLGGFGGAEVLSRASFDLIQRHEPLSKAVFALRNQGFGISKAMDTMMHIYLYGKPADGPRNSR</sequence>
<dbReference type="Gene3D" id="3.40.50.150">
    <property type="entry name" value="Vaccinia Virus protein VP39"/>
    <property type="match status" value="1"/>
</dbReference>
<gene>
    <name evidence="4" type="ORF">BXY39_0449</name>
</gene>
<dbReference type="InParanoid" id="A0A3M0CQW6"/>
<dbReference type="EMBL" id="REFR01000009">
    <property type="protein sequence ID" value="RMB11961.1"/>
    <property type="molecule type" value="Genomic_DNA"/>
</dbReference>
<evidence type="ECO:0000256" key="1">
    <source>
        <dbReference type="ARBA" id="ARBA00022603"/>
    </source>
</evidence>
<name>A0A3M0CQW6_9PROT</name>
<evidence type="ECO:0000256" key="2">
    <source>
        <dbReference type="ARBA" id="ARBA00022679"/>
    </source>
</evidence>
<organism evidence="4 5">
    <name type="scientific">Eilatimonas milleporae</name>
    <dbReference type="NCBI Taxonomy" id="911205"/>
    <lineage>
        <taxon>Bacteria</taxon>
        <taxon>Pseudomonadati</taxon>
        <taxon>Pseudomonadota</taxon>
        <taxon>Alphaproteobacteria</taxon>
        <taxon>Kordiimonadales</taxon>
        <taxon>Kordiimonadaceae</taxon>
        <taxon>Eilatimonas</taxon>
    </lineage>
</organism>
<evidence type="ECO:0000313" key="5">
    <source>
        <dbReference type="Proteomes" id="UP000271227"/>
    </source>
</evidence>
<reference evidence="4 5" key="1">
    <citation type="submission" date="2018-10" db="EMBL/GenBank/DDBJ databases">
        <title>Genomic Encyclopedia of Archaeal and Bacterial Type Strains, Phase II (KMG-II): from individual species to whole genera.</title>
        <authorList>
            <person name="Goeker M."/>
        </authorList>
    </citation>
    <scope>NUCLEOTIDE SEQUENCE [LARGE SCALE GENOMIC DNA]</scope>
    <source>
        <strain evidence="4 5">DSM 25217</strain>
    </source>
</reference>
<dbReference type="CDD" id="cd02440">
    <property type="entry name" value="AdoMet_MTases"/>
    <property type="match status" value="1"/>
</dbReference>
<dbReference type="Proteomes" id="UP000271227">
    <property type="component" value="Unassembled WGS sequence"/>
</dbReference>
<dbReference type="SUPFAM" id="SSF53335">
    <property type="entry name" value="S-adenosyl-L-methionine-dependent methyltransferases"/>
    <property type="match status" value="1"/>
</dbReference>
<evidence type="ECO:0000313" key="4">
    <source>
        <dbReference type="EMBL" id="RMB11961.1"/>
    </source>
</evidence>
<dbReference type="InterPro" id="IPR029063">
    <property type="entry name" value="SAM-dependent_MTases_sf"/>
</dbReference>
<dbReference type="GO" id="GO:0008168">
    <property type="term" value="F:methyltransferase activity"/>
    <property type="evidence" value="ECO:0007669"/>
    <property type="project" value="UniProtKB-KW"/>
</dbReference>
<accession>A0A3M0CQW6</accession>
<comment type="caution">
    <text evidence="4">The sequence shown here is derived from an EMBL/GenBank/DDBJ whole genome shotgun (WGS) entry which is preliminary data.</text>
</comment>